<comment type="subcellular location">
    <subcellularLocation>
        <location evidence="1">Membrane</location>
        <topology evidence="1">Single-pass membrane protein</topology>
    </subcellularLocation>
</comment>
<dbReference type="PANTHER" id="PTHR27000:SF642">
    <property type="entry name" value="INACTIVE LEUCINE-RICH REPEAT RECEPTOR KINASE XIAO-RELATED"/>
    <property type="match status" value="1"/>
</dbReference>
<dbReference type="Gene3D" id="3.80.10.10">
    <property type="entry name" value="Ribonuclease Inhibitor"/>
    <property type="match status" value="4"/>
</dbReference>
<keyword evidence="12" id="KW-1185">Reference proteome</keyword>
<keyword evidence="9" id="KW-0325">Glycoprotein</keyword>
<evidence type="ECO:0000256" key="5">
    <source>
        <dbReference type="ARBA" id="ARBA00022737"/>
    </source>
</evidence>
<gene>
    <name evidence="11" type="ORF">BSAL_24785</name>
</gene>
<dbReference type="Pfam" id="PF00560">
    <property type="entry name" value="LRR_1"/>
    <property type="match status" value="6"/>
</dbReference>
<feature type="transmembrane region" description="Helical" evidence="10">
    <location>
        <begin position="898"/>
        <end position="920"/>
    </location>
</feature>
<keyword evidence="3 10" id="KW-0812">Transmembrane</keyword>
<evidence type="ECO:0000256" key="7">
    <source>
        <dbReference type="ARBA" id="ARBA00023136"/>
    </source>
</evidence>
<dbReference type="InterPro" id="IPR032675">
    <property type="entry name" value="LRR_dom_sf"/>
</dbReference>
<keyword evidence="6 10" id="KW-1133">Transmembrane helix</keyword>
<feature type="transmembrane region" description="Helical" evidence="10">
    <location>
        <begin position="871"/>
        <end position="889"/>
    </location>
</feature>
<keyword evidence="8" id="KW-0675">Receptor</keyword>
<dbReference type="InterPro" id="IPR003591">
    <property type="entry name" value="Leu-rich_rpt_typical-subtyp"/>
</dbReference>
<evidence type="ECO:0000256" key="9">
    <source>
        <dbReference type="ARBA" id="ARBA00023180"/>
    </source>
</evidence>
<dbReference type="FunFam" id="3.80.10.10:FF:000095">
    <property type="entry name" value="LRR receptor-like serine/threonine-protein kinase GSO1"/>
    <property type="match status" value="2"/>
</dbReference>
<evidence type="ECO:0000256" key="6">
    <source>
        <dbReference type="ARBA" id="ARBA00022989"/>
    </source>
</evidence>
<dbReference type="InterPro" id="IPR001611">
    <property type="entry name" value="Leu-rich_rpt"/>
</dbReference>
<dbReference type="SMART" id="SM00369">
    <property type="entry name" value="LRR_TYP"/>
    <property type="match status" value="11"/>
</dbReference>
<dbReference type="GO" id="GO:0016020">
    <property type="term" value="C:membrane"/>
    <property type="evidence" value="ECO:0007669"/>
    <property type="project" value="UniProtKB-SubCell"/>
</dbReference>
<feature type="transmembrane region" description="Helical" evidence="10">
    <location>
        <begin position="743"/>
        <end position="767"/>
    </location>
</feature>
<evidence type="ECO:0000256" key="4">
    <source>
        <dbReference type="ARBA" id="ARBA00022729"/>
    </source>
</evidence>
<evidence type="ECO:0000256" key="1">
    <source>
        <dbReference type="ARBA" id="ARBA00004167"/>
    </source>
</evidence>
<dbReference type="VEuPathDB" id="TriTrypDB:BSAL_24785"/>
<evidence type="ECO:0000313" key="11">
    <source>
        <dbReference type="EMBL" id="CUG90057.1"/>
    </source>
</evidence>
<name>A0A0S4JLC0_BODSA</name>
<keyword evidence="7 10" id="KW-0472">Membrane</keyword>
<evidence type="ECO:0000256" key="8">
    <source>
        <dbReference type="ARBA" id="ARBA00023170"/>
    </source>
</evidence>
<evidence type="ECO:0000256" key="10">
    <source>
        <dbReference type="SAM" id="Phobius"/>
    </source>
</evidence>
<feature type="transmembrane region" description="Helical" evidence="10">
    <location>
        <begin position="840"/>
        <end position="859"/>
    </location>
</feature>
<dbReference type="EMBL" id="CYKH01001787">
    <property type="protein sequence ID" value="CUG90057.1"/>
    <property type="molecule type" value="Genomic_DNA"/>
</dbReference>
<accession>A0A0S4JLC0</accession>
<proteinExistence type="predicted"/>
<dbReference type="Pfam" id="PF13855">
    <property type="entry name" value="LRR_8"/>
    <property type="match status" value="1"/>
</dbReference>
<reference evidence="12" key="1">
    <citation type="submission" date="2015-09" db="EMBL/GenBank/DDBJ databases">
        <authorList>
            <consortium name="Pathogen Informatics"/>
        </authorList>
    </citation>
    <scope>NUCLEOTIDE SEQUENCE [LARGE SCALE GENOMIC DNA]</scope>
    <source>
        <strain evidence="12">Lake Konstanz</strain>
    </source>
</reference>
<dbReference type="Proteomes" id="UP000051952">
    <property type="component" value="Unassembled WGS sequence"/>
</dbReference>
<dbReference type="PANTHER" id="PTHR27000">
    <property type="entry name" value="LEUCINE-RICH REPEAT RECEPTOR-LIKE PROTEIN KINASE FAMILY PROTEIN-RELATED"/>
    <property type="match status" value="1"/>
</dbReference>
<dbReference type="OrthoDB" id="676979at2759"/>
<feature type="transmembrane region" description="Helical" evidence="10">
    <location>
        <begin position="673"/>
        <end position="697"/>
    </location>
</feature>
<keyword evidence="2" id="KW-0433">Leucine-rich repeat</keyword>
<evidence type="ECO:0000256" key="2">
    <source>
        <dbReference type="ARBA" id="ARBA00022614"/>
    </source>
</evidence>
<dbReference type="SUPFAM" id="SSF52058">
    <property type="entry name" value="L domain-like"/>
    <property type="match status" value="2"/>
</dbReference>
<protein>
    <submittedName>
        <fullName evidence="11">GP46-like surface antigen, putative</fullName>
    </submittedName>
</protein>
<keyword evidence="5" id="KW-0677">Repeat</keyword>
<evidence type="ECO:0000313" key="12">
    <source>
        <dbReference type="Proteomes" id="UP000051952"/>
    </source>
</evidence>
<keyword evidence="4" id="KW-0732">Signal</keyword>
<organism evidence="11 12">
    <name type="scientific">Bodo saltans</name>
    <name type="common">Flagellated protozoan</name>
    <dbReference type="NCBI Taxonomy" id="75058"/>
    <lineage>
        <taxon>Eukaryota</taxon>
        <taxon>Discoba</taxon>
        <taxon>Euglenozoa</taxon>
        <taxon>Kinetoplastea</taxon>
        <taxon>Metakinetoplastina</taxon>
        <taxon>Eubodonida</taxon>
        <taxon>Bodonidae</taxon>
        <taxon>Bodo</taxon>
    </lineage>
</organism>
<dbReference type="AlphaFoldDB" id="A0A0S4JLC0"/>
<sequence length="1048" mass="112856">MTNLSIVHLYNNSLGGSLPPQWSSLRQLTSLRLDVNSLSGSLPDSWGNMSSLKELYLRRNSVVGTLPNTWGDMIHLTVLALDQGNTLSGTLPSSWENMSSLQELYLSSIQLTGALPSSWGNLSNLVVLALARCNLNGLLPESWGNLWNLTTLTLNNNRLSGSLPSSWQNMSRLASLILSYNDLNGSLPAEWGHGLTSVTRLSLDNNRLNGSLPDSWSNLGSLSILDLTINSLIGTLPGSWANIASLFAVSVANNLCSGQLPDSWGTLHNLYQLYTYNNSFSGSLPNSWGNLTQMTYLSMNSNEFDGTLPASWGQMSNLLWLYLFDCSLTGSLPSSWSGMKNLMVMYLCDNLLTGTLPESWSGLPNVEYMILFNNSLSGPLPTSWANISYLRYLYLYSNSLSGTLPAAWGNMSWLGYLDLDSNCLFGAVPNATTFAPRLVSMNLCGTNLTGGRLTTACANNSTSPSYCVAQPYRHTATPRHSDTMSLSLTSLYSVTRQTVSMSSATVSAAPSSTLSHSITMSNECTVSPSVTINSPSSFKEPDTPPLDITSSRTLHRRHIATNASLSTAYFRPSQSATTQNSFTNEWTSSAAGIVIPAPVVREETEVVVERAGKGLQIVSTVSGGVTSSGSLARMLATTTGGSNSGGLIDFGFLVTCAGDENPSSSVSAARSGVVSNIVLLAIVHAVLLIAAAGWGAVKSLSYIEALAEFCMPSSLMSIWIAVVPTTSDSIVVIMSQLSNSSCLAVDAIILTCGLGILIVPVAALCMLQRKGSSGTLTCNTANAGEPAATIQFTCLAWTRSRIAWATNRTWLWESHSGGAHNNGRSVLKGLAFVVLREFRVLWYPILDSAILVFISIFSALSGDDIGDQRGWMTAILVLLLAQLVVMVVAKPFTTVMSFAYQTISVALSCLSVAFQLAFMFVQLSASTTNTRWLLLAPSVCDLVIISISVVKMLEDVVSLIFAIARRVATVLSKCDTVTPPSSTNFHLQVDSMDEHSMEVGDEEFIFLGERTVEVEELLELNSEEHHPKRETTCHDASVEQLPEFRVDL</sequence>
<evidence type="ECO:0000256" key="3">
    <source>
        <dbReference type="ARBA" id="ARBA00022692"/>
    </source>
</evidence>